<proteinExistence type="predicted"/>
<reference evidence="1 2" key="2">
    <citation type="submission" date="2018-11" db="EMBL/GenBank/DDBJ databases">
        <authorList>
            <consortium name="Pathogen Informatics"/>
        </authorList>
    </citation>
    <scope>NUCLEOTIDE SEQUENCE [LARGE SCALE GENOMIC DNA]</scope>
</reference>
<keyword evidence="2" id="KW-1185">Reference proteome</keyword>
<dbReference type="PROSITE" id="PS51257">
    <property type="entry name" value="PROKAR_LIPOPROTEIN"/>
    <property type="match status" value="1"/>
</dbReference>
<reference evidence="3" key="1">
    <citation type="submission" date="2016-06" db="UniProtKB">
        <authorList>
            <consortium name="WormBaseParasite"/>
        </authorList>
    </citation>
    <scope>IDENTIFICATION</scope>
</reference>
<dbReference type="Proteomes" id="UP000270296">
    <property type="component" value="Unassembled WGS sequence"/>
</dbReference>
<accession>A0A183IWW1</accession>
<sequence>MWLNLSKRWARPERGKNLPAMPYVTSSSCECYFFRWNDSFAEVVKRPKELEDCDQLAGRIHLSGSGQRVAH</sequence>
<dbReference type="AlphaFoldDB" id="A0A183IWW1"/>
<organism evidence="3">
    <name type="scientific">Soboliphyme baturini</name>
    <dbReference type="NCBI Taxonomy" id="241478"/>
    <lineage>
        <taxon>Eukaryota</taxon>
        <taxon>Metazoa</taxon>
        <taxon>Ecdysozoa</taxon>
        <taxon>Nematoda</taxon>
        <taxon>Enoplea</taxon>
        <taxon>Dorylaimia</taxon>
        <taxon>Dioctophymatida</taxon>
        <taxon>Dioctophymatoidea</taxon>
        <taxon>Soboliphymatidae</taxon>
        <taxon>Soboliphyme</taxon>
    </lineage>
</organism>
<evidence type="ECO:0000313" key="3">
    <source>
        <dbReference type="WBParaSite" id="SBAD_0000840901-mRNA-1"/>
    </source>
</evidence>
<evidence type="ECO:0000313" key="1">
    <source>
        <dbReference type="EMBL" id="VDP15369.1"/>
    </source>
</evidence>
<name>A0A183IWW1_9BILA</name>
<protein>
    <submittedName>
        <fullName evidence="1 3">Uncharacterized protein</fullName>
    </submittedName>
</protein>
<dbReference type="EMBL" id="UZAM01011264">
    <property type="protein sequence ID" value="VDP15369.1"/>
    <property type="molecule type" value="Genomic_DNA"/>
</dbReference>
<evidence type="ECO:0000313" key="2">
    <source>
        <dbReference type="Proteomes" id="UP000270296"/>
    </source>
</evidence>
<gene>
    <name evidence="1" type="ORF">SBAD_LOCUS8107</name>
</gene>
<dbReference type="WBParaSite" id="SBAD_0000840901-mRNA-1">
    <property type="protein sequence ID" value="SBAD_0000840901-mRNA-1"/>
    <property type="gene ID" value="SBAD_0000840901"/>
</dbReference>